<dbReference type="GO" id="GO:0005930">
    <property type="term" value="C:axoneme"/>
    <property type="evidence" value="ECO:0007669"/>
    <property type="project" value="UniProtKB-SubCell"/>
</dbReference>
<gene>
    <name evidence="7" type="ORF">OSTLU_32267</name>
</gene>
<dbReference type="PANTHER" id="PTHR48064">
    <property type="entry name" value="OS01G0750400 PROTEIN"/>
    <property type="match status" value="1"/>
</dbReference>
<dbReference type="OMA" id="QAMHESC"/>
<dbReference type="GO" id="GO:0016020">
    <property type="term" value="C:membrane"/>
    <property type="evidence" value="ECO:0007669"/>
    <property type="project" value="UniProtKB-SubCell"/>
</dbReference>
<dbReference type="GeneID" id="5002211"/>
<dbReference type="SUPFAM" id="SSF52058">
    <property type="entry name" value="L domain-like"/>
    <property type="match status" value="2"/>
</dbReference>
<dbReference type="PRINTS" id="PR00019">
    <property type="entry name" value="LEURICHRPT"/>
</dbReference>
<evidence type="ECO:0000256" key="3">
    <source>
        <dbReference type="ARBA" id="ARBA00022614"/>
    </source>
</evidence>
<feature type="compositionally biased region" description="Basic and acidic residues" evidence="6">
    <location>
        <begin position="157"/>
        <end position="173"/>
    </location>
</feature>
<dbReference type="FunFam" id="3.80.10.10:FF:000095">
    <property type="entry name" value="LRR receptor-like serine/threonine-protein kinase GSO1"/>
    <property type="match status" value="1"/>
</dbReference>
<dbReference type="Proteomes" id="UP000001568">
    <property type="component" value="Chromosome 6"/>
</dbReference>
<keyword evidence="8" id="KW-1185">Reference proteome</keyword>
<dbReference type="OrthoDB" id="1934521at2759"/>
<reference evidence="7 8" key="1">
    <citation type="journal article" date="2007" name="Proc. Natl. Acad. Sci. U.S.A.">
        <title>The tiny eukaryote Ostreococcus provides genomic insights into the paradox of plankton speciation.</title>
        <authorList>
            <person name="Palenik B."/>
            <person name="Grimwood J."/>
            <person name="Aerts A."/>
            <person name="Rouze P."/>
            <person name="Salamov A."/>
            <person name="Putnam N."/>
            <person name="Dupont C."/>
            <person name="Jorgensen R."/>
            <person name="Derelle E."/>
            <person name="Rombauts S."/>
            <person name="Zhou K."/>
            <person name="Otillar R."/>
            <person name="Merchant S.S."/>
            <person name="Podell S."/>
            <person name="Gaasterland T."/>
            <person name="Napoli C."/>
            <person name="Gendler K."/>
            <person name="Manuell A."/>
            <person name="Tai V."/>
            <person name="Vallon O."/>
            <person name="Piganeau G."/>
            <person name="Jancek S."/>
            <person name="Heijde M."/>
            <person name="Jabbari K."/>
            <person name="Bowler C."/>
            <person name="Lohr M."/>
            <person name="Robbens S."/>
            <person name="Werner G."/>
            <person name="Dubchak I."/>
            <person name="Pazour G.J."/>
            <person name="Ren Q."/>
            <person name="Paulsen I."/>
            <person name="Delwiche C."/>
            <person name="Schmutz J."/>
            <person name="Rokhsar D."/>
            <person name="Van de Peer Y."/>
            <person name="Moreau H."/>
            <person name="Grigoriev I.V."/>
        </authorList>
    </citation>
    <scope>NUCLEOTIDE SEQUENCE [LARGE SCALE GENOMIC DNA]</scope>
    <source>
        <strain evidence="7 8">CCE9901</strain>
    </source>
</reference>
<protein>
    <recommendedName>
        <fullName evidence="9">Leucine-rich repeat-containing N-terminal plant-type domain-containing protein</fullName>
    </recommendedName>
</protein>
<dbReference type="KEGG" id="olu:OSTLU_32267"/>
<keyword evidence="3" id="KW-0433">Leucine-rich repeat</keyword>
<evidence type="ECO:0000313" key="8">
    <source>
        <dbReference type="Proteomes" id="UP000001568"/>
    </source>
</evidence>
<dbReference type="InterPro" id="IPR001611">
    <property type="entry name" value="Leu-rich_rpt"/>
</dbReference>
<dbReference type="HOGENOM" id="CLU_427882_0_0_1"/>
<keyword evidence="4" id="KW-0677">Repeat</keyword>
<dbReference type="Pfam" id="PF13855">
    <property type="entry name" value="LRR_8"/>
    <property type="match status" value="1"/>
</dbReference>
<keyword evidence="5" id="KW-0472">Membrane</keyword>
<dbReference type="PROSITE" id="PS51450">
    <property type="entry name" value="LRR"/>
    <property type="match status" value="1"/>
</dbReference>
<evidence type="ECO:0000313" key="7">
    <source>
        <dbReference type="EMBL" id="ABO96567.1"/>
    </source>
</evidence>
<dbReference type="eggNOG" id="ENOG502S8MQ">
    <property type="taxonomic scope" value="Eukaryota"/>
</dbReference>
<organism evidence="7 8">
    <name type="scientific">Ostreococcus lucimarinus (strain CCE9901)</name>
    <dbReference type="NCBI Taxonomy" id="436017"/>
    <lineage>
        <taxon>Eukaryota</taxon>
        <taxon>Viridiplantae</taxon>
        <taxon>Chlorophyta</taxon>
        <taxon>Mamiellophyceae</taxon>
        <taxon>Mamiellales</taxon>
        <taxon>Bathycoccaceae</taxon>
        <taxon>Ostreococcus</taxon>
    </lineage>
</organism>
<evidence type="ECO:0000256" key="4">
    <source>
        <dbReference type="ARBA" id="ARBA00022737"/>
    </source>
</evidence>
<dbReference type="EMBL" id="CP000586">
    <property type="protein sequence ID" value="ABO96567.1"/>
    <property type="molecule type" value="Genomic_DNA"/>
</dbReference>
<dbReference type="Gene3D" id="3.80.10.10">
    <property type="entry name" value="Ribonuclease Inhibitor"/>
    <property type="match status" value="4"/>
</dbReference>
<evidence type="ECO:0000256" key="6">
    <source>
        <dbReference type="SAM" id="MobiDB-lite"/>
    </source>
</evidence>
<dbReference type="Pfam" id="PF00560">
    <property type="entry name" value="LRR_1"/>
    <property type="match status" value="1"/>
</dbReference>
<feature type="region of interest" description="Disordered" evidence="6">
    <location>
        <begin position="121"/>
        <end position="175"/>
    </location>
</feature>
<proteinExistence type="predicted"/>
<dbReference type="PANTHER" id="PTHR48064:SF6">
    <property type="entry name" value="RECEPTOR-LIKE PROTEIN KINASE 2"/>
    <property type="match status" value="1"/>
</dbReference>
<dbReference type="InterPro" id="IPR032675">
    <property type="entry name" value="LRR_dom_sf"/>
</dbReference>
<comment type="subcellular location">
    <subcellularLocation>
        <location evidence="2">Cytoplasm</location>
        <location evidence="2">Cytoskeleton</location>
        <location evidence="2">Cilium axoneme</location>
    </subcellularLocation>
    <subcellularLocation>
        <location evidence="1">Membrane</location>
        <topology evidence="1">Single-pass membrane protein</topology>
    </subcellularLocation>
</comment>
<dbReference type="RefSeq" id="XP_001418274.1">
    <property type="nucleotide sequence ID" value="XM_001418237.1"/>
</dbReference>
<dbReference type="InterPro" id="IPR053038">
    <property type="entry name" value="RLP_Defense"/>
</dbReference>
<evidence type="ECO:0000256" key="2">
    <source>
        <dbReference type="ARBA" id="ARBA00004430"/>
    </source>
</evidence>
<dbReference type="AlphaFoldDB" id="A4RZ63"/>
<accession>A4RZ63</accession>
<dbReference type="Gramene" id="ABO96567">
    <property type="protein sequence ID" value="ABO96567"/>
    <property type="gene ID" value="OSTLU_32267"/>
</dbReference>
<evidence type="ECO:0000256" key="5">
    <source>
        <dbReference type="ARBA" id="ARBA00023136"/>
    </source>
</evidence>
<dbReference type="STRING" id="436017.A4RZ63"/>
<name>A4RZ63_OSTLU</name>
<sequence>MARPADARDAVSSAVLAVLRAPCDAYAKSFDDETAASLRAGARRALEAQCARAGGDETRSDACGTLATVADGARAMTRGEAMGHFKQAMHESCQSGAAAMSDPEKRDASEATRYVREAVTRAAEEEAVAGRTASAGRWEDDGGEGTSPATSVTEEGGDGRTGDRGMWGWDRDAPTQTSAEDAFGAASSVDSIKHRERQALGDMYRRTNGAKWRRRDGWMSSKSYCEWYGVTCLEKDFGVAFVDLRDNGMEGDMPQAIDELKLLQGLDLSYNRLEGRLSAMLGELKTLRYLLVRSNALYSDIPAGLFRKGSPLTQLDLSDNSLSGAIPGREFVYLTSLRMFNVSNNALTGTIPNIASLPALEIFSASTNALRGAVPHFDDAAKIRFFDVSKNALHGSIPSLSSVPSWVLFDVSHNSLTGELPRTALPRTLRVFSCANNNLNGTVPQTFAQLPKVEHLDFSANQFTGALPASVLQKKTLRYFNVSRNAFEGELPRSVYQGELERQSMRLEEFDVSHNKLTGALPQSIVELDRLRVIDVAHNALSGDLPSRWAVDRLERLDVKANAFTGAIPTILARATRLRHLDLSQNALRSRANLAVLTIPTLEHLDVSGNSLDWNEAAAAPAPKIDRARAIEPPSLHDDL</sequence>
<evidence type="ECO:0008006" key="9">
    <source>
        <dbReference type="Google" id="ProtNLM"/>
    </source>
</evidence>
<evidence type="ECO:0000256" key="1">
    <source>
        <dbReference type="ARBA" id="ARBA00004167"/>
    </source>
</evidence>